<feature type="repeat" description="ANK" evidence="2">
    <location>
        <begin position="998"/>
        <end position="1020"/>
    </location>
</feature>
<proteinExistence type="predicted"/>
<organism evidence="5 6">
    <name type="scientific">Cochliobolus sativus</name>
    <name type="common">Common root rot and spot blotch fungus</name>
    <name type="synonym">Bipolaris sorokiniana</name>
    <dbReference type="NCBI Taxonomy" id="45130"/>
    <lineage>
        <taxon>Eukaryota</taxon>
        <taxon>Fungi</taxon>
        <taxon>Dikarya</taxon>
        <taxon>Ascomycota</taxon>
        <taxon>Pezizomycotina</taxon>
        <taxon>Dothideomycetes</taxon>
        <taxon>Pleosporomycetidae</taxon>
        <taxon>Pleosporales</taxon>
        <taxon>Pleosporineae</taxon>
        <taxon>Pleosporaceae</taxon>
        <taxon>Bipolaris</taxon>
    </lineage>
</organism>
<evidence type="ECO:0000256" key="2">
    <source>
        <dbReference type="PROSITE-ProRule" id="PRU00023"/>
    </source>
</evidence>
<dbReference type="InterPro" id="IPR054471">
    <property type="entry name" value="GPIID_WHD"/>
</dbReference>
<feature type="repeat" description="ANK" evidence="2">
    <location>
        <begin position="737"/>
        <end position="771"/>
    </location>
</feature>
<evidence type="ECO:0000259" key="4">
    <source>
        <dbReference type="Pfam" id="PF24883"/>
    </source>
</evidence>
<dbReference type="Pfam" id="PF24883">
    <property type="entry name" value="NPHP3_N"/>
    <property type="match status" value="1"/>
</dbReference>
<comment type="caution">
    <text evidence="5">The sequence shown here is derived from an EMBL/GenBank/DDBJ whole genome shotgun (WGS) entry which is preliminary data.</text>
</comment>
<dbReference type="InterPro" id="IPR056884">
    <property type="entry name" value="NPHP3-like_N"/>
</dbReference>
<feature type="repeat" description="ANK" evidence="2">
    <location>
        <begin position="822"/>
        <end position="854"/>
    </location>
</feature>
<dbReference type="SMART" id="SM00248">
    <property type="entry name" value="ANK"/>
    <property type="match status" value="13"/>
</dbReference>
<dbReference type="PRINTS" id="PR01415">
    <property type="entry name" value="ANKYRIN"/>
</dbReference>
<dbReference type="Pfam" id="PF22939">
    <property type="entry name" value="WHD_GPIID"/>
    <property type="match status" value="1"/>
</dbReference>
<dbReference type="SUPFAM" id="SSF48403">
    <property type="entry name" value="Ankyrin repeat"/>
    <property type="match status" value="2"/>
</dbReference>
<evidence type="ECO:0008006" key="7">
    <source>
        <dbReference type="Google" id="ProtNLM"/>
    </source>
</evidence>
<evidence type="ECO:0000313" key="5">
    <source>
        <dbReference type="EMBL" id="KAF5846192.1"/>
    </source>
</evidence>
<dbReference type="Gene3D" id="3.40.50.300">
    <property type="entry name" value="P-loop containing nucleotide triphosphate hydrolases"/>
    <property type="match status" value="1"/>
</dbReference>
<evidence type="ECO:0000259" key="3">
    <source>
        <dbReference type="Pfam" id="PF22939"/>
    </source>
</evidence>
<feature type="domain" description="Nephrocystin 3-like N-terminal" evidence="4">
    <location>
        <begin position="176"/>
        <end position="342"/>
    </location>
</feature>
<dbReference type="AlphaFoldDB" id="A0A8H5ZBE0"/>
<evidence type="ECO:0000313" key="6">
    <source>
        <dbReference type="Proteomes" id="UP000624244"/>
    </source>
</evidence>
<feature type="repeat" description="ANK" evidence="2">
    <location>
        <begin position="965"/>
        <end position="997"/>
    </location>
</feature>
<evidence type="ECO:0000256" key="1">
    <source>
        <dbReference type="ARBA" id="ARBA00022737"/>
    </source>
</evidence>
<dbReference type="Proteomes" id="UP000624244">
    <property type="component" value="Unassembled WGS sequence"/>
</dbReference>
<feature type="repeat" description="ANK" evidence="2">
    <location>
        <begin position="671"/>
        <end position="703"/>
    </location>
</feature>
<reference evidence="5" key="1">
    <citation type="submission" date="2019-11" db="EMBL/GenBank/DDBJ databases">
        <title>Bipolaris sorokiniana Genome sequencing.</title>
        <authorList>
            <person name="Wang H."/>
        </authorList>
    </citation>
    <scope>NUCLEOTIDE SEQUENCE</scope>
</reference>
<dbReference type="Gene3D" id="1.25.40.20">
    <property type="entry name" value="Ankyrin repeat-containing domain"/>
    <property type="match status" value="3"/>
</dbReference>
<dbReference type="PANTHER" id="PTHR10039:SF15">
    <property type="entry name" value="NACHT DOMAIN-CONTAINING PROTEIN"/>
    <property type="match status" value="1"/>
</dbReference>
<sequence length="1220" mass="134980">MDPLSVTASIIAVIQLSAKILTYLSDVNDAPKDRTHCEAEISNTRNLFCKLLDHVQNGDPNRPRNTAVEALASPNGPLDQFKQALEELQNKITDGGRLKKVGEALVWKFKKEEIASILDRIERLKTHVLIALQMDHLSKLYQDTQDDAKHSKIVEWISPLNYPARQSDIIGHRQEGTCQWFLRAPEFAKWLGEPKGTLFCPGIPGAGKTMVAAIAIDHLLHYTRTQSSSIGVAYVYCNYQEQIEQDASSMLAAIVKQLVQGRPWALEPVERLHKKHHHLGMKPKIEEIFSALQEVIAKFSTVYLVIDALDECRDNDGTRSQLLARLKDLQIGQDVRIMATARFIPEIEAEFQAEMNLEIRASDDDVRRYVAGQTHRLHRCIQRDPALQAMMEDKLVEAVDGMFLLARLHTDSLVDKRTVKEVKSTLGRLLKGSVTIDDAYSEAIQRINGQLDGDKELAKRVLSWITYAKRPLTTTEICCALAVEPNEAGLDPENIPDVEDLLSVCAGLVVVDQESAVIRLVHYTTQEYFERIRDVWNPGAQLHIASTCLTYLSFSTFETGSCSSDEEFEERLRGSQFLGYTAKHWGEHALTAEGEICELACSFLSCKELVSCAVQVLLRSEYTYQGYSQKYPKDSTGLHLTARFGLAIVLETLLLNQVGEIGLILERRDSEGQTPLYLAAELGHQRIVKLLLDKGAEVNAQGGKYGNALQAAVAGNHTAIVELLLNNGADVSRHDSQGKSVLHYATNSANCNLGLIDLLLSRGAPANTIDINNMTPMHYCVKQGHKSIIRLLLDKGLSIDVCVYRKSRSRNAAKTDTSGISAGLTPLHFAALTGNLVMTKFLLECGADPNALSGYNESPMHLTLRKTLHGPEYDDDWTNQDFRIEVIRDLVEFEEDDIDASIAEIAMHREGVLDALLADARTSMTIRDCQHKHLLHCVGYGKPGSVSIIQKLIYGGANPFERNLKQQNALHLASQAGNHDAVAILISLGVDPALTDNEGLNALHYAAQNGNHETISVLLDTAPATRPGLVASKDNQGRNSLHHLVSTSFIVRHETIQLLLDKGVGGSELDASGNPPLASYFEQPLTHVPDLNVCQQLLSVKGSSLFFDRNGKNLGHLCTFAGKCSVQIFEILKEHGVDLTQKDLEGKTILHCSAIRGSLTKESLHYLLHVVGIEIDAKDASGKTALQYAAEKAGRDYYALFFDPGRWDRSMKLLLEYSAS</sequence>
<dbReference type="EMBL" id="WNKQ01000016">
    <property type="protein sequence ID" value="KAF5846192.1"/>
    <property type="molecule type" value="Genomic_DNA"/>
</dbReference>
<feature type="domain" description="GPI inositol-deacylase winged helix" evidence="3">
    <location>
        <begin position="454"/>
        <end position="529"/>
    </location>
</feature>
<dbReference type="Pfam" id="PF00023">
    <property type="entry name" value="Ank"/>
    <property type="match status" value="1"/>
</dbReference>
<name>A0A8H5ZBE0_COCSA</name>
<dbReference type="InterPro" id="IPR036770">
    <property type="entry name" value="Ankyrin_rpt-contain_sf"/>
</dbReference>
<gene>
    <name evidence="5" type="ORF">GGP41_003617</name>
</gene>
<dbReference type="PROSITE" id="PS50297">
    <property type="entry name" value="ANK_REP_REGION"/>
    <property type="match status" value="7"/>
</dbReference>
<protein>
    <recommendedName>
        <fullName evidence="7">NACHT domain-containing protein</fullName>
    </recommendedName>
</protein>
<dbReference type="SUPFAM" id="SSF52540">
    <property type="entry name" value="P-loop containing nucleoside triphosphate hydrolases"/>
    <property type="match status" value="1"/>
</dbReference>
<keyword evidence="2" id="KW-0040">ANK repeat</keyword>
<dbReference type="InterPro" id="IPR027417">
    <property type="entry name" value="P-loop_NTPase"/>
</dbReference>
<accession>A0A8H5ZBE0</accession>
<feature type="repeat" description="ANK" evidence="2">
    <location>
        <begin position="704"/>
        <end position="736"/>
    </location>
</feature>
<dbReference type="InterPro" id="IPR002110">
    <property type="entry name" value="Ankyrin_rpt"/>
</dbReference>
<dbReference type="PANTHER" id="PTHR10039">
    <property type="entry name" value="AMELOGENIN"/>
    <property type="match status" value="1"/>
</dbReference>
<dbReference type="PROSITE" id="PS50088">
    <property type="entry name" value="ANK_REPEAT"/>
    <property type="match status" value="7"/>
</dbReference>
<dbReference type="Pfam" id="PF12796">
    <property type="entry name" value="Ank_2"/>
    <property type="match status" value="4"/>
</dbReference>
<keyword evidence="1" id="KW-0677">Repeat</keyword>
<feature type="repeat" description="ANK" evidence="2">
    <location>
        <begin position="772"/>
        <end position="801"/>
    </location>
</feature>